<protein>
    <recommendedName>
        <fullName evidence="3">Transcription factor domain-containing protein</fullName>
    </recommendedName>
</protein>
<keyword evidence="2" id="KW-1185">Reference proteome</keyword>
<reference evidence="1 2" key="1">
    <citation type="submission" date="2018-11" db="EMBL/GenBank/DDBJ databases">
        <title>Genome assembly of Steccherinum ochraceum LE-BIN_3174, the white-rot fungus of the Steccherinaceae family (The Residual Polyporoid clade, Polyporales, Basidiomycota).</title>
        <authorList>
            <person name="Fedorova T.V."/>
            <person name="Glazunova O.A."/>
            <person name="Landesman E.O."/>
            <person name="Moiseenko K.V."/>
            <person name="Psurtseva N.V."/>
            <person name="Savinova O.S."/>
            <person name="Shakhova N.V."/>
            <person name="Tyazhelova T.V."/>
            <person name="Vasina D.V."/>
        </authorList>
    </citation>
    <scope>NUCLEOTIDE SEQUENCE [LARGE SCALE GENOMIC DNA]</scope>
    <source>
        <strain evidence="1 2">LE-BIN_3174</strain>
    </source>
</reference>
<comment type="caution">
    <text evidence="1">The sequence shown here is derived from an EMBL/GenBank/DDBJ whole genome shotgun (WGS) entry which is preliminary data.</text>
</comment>
<dbReference type="Proteomes" id="UP000292702">
    <property type="component" value="Unassembled WGS sequence"/>
</dbReference>
<evidence type="ECO:0000313" key="2">
    <source>
        <dbReference type="Proteomes" id="UP000292702"/>
    </source>
</evidence>
<organism evidence="1 2">
    <name type="scientific">Steccherinum ochraceum</name>
    <dbReference type="NCBI Taxonomy" id="92696"/>
    <lineage>
        <taxon>Eukaryota</taxon>
        <taxon>Fungi</taxon>
        <taxon>Dikarya</taxon>
        <taxon>Basidiomycota</taxon>
        <taxon>Agaricomycotina</taxon>
        <taxon>Agaricomycetes</taxon>
        <taxon>Polyporales</taxon>
        <taxon>Steccherinaceae</taxon>
        <taxon>Steccherinum</taxon>
    </lineage>
</organism>
<gene>
    <name evidence="1" type="ORF">EIP91_000999</name>
</gene>
<dbReference type="CDD" id="cd12148">
    <property type="entry name" value="fungal_TF_MHR"/>
    <property type="match status" value="1"/>
</dbReference>
<evidence type="ECO:0008006" key="3">
    <source>
        <dbReference type="Google" id="ProtNLM"/>
    </source>
</evidence>
<dbReference type="OrthoDB" id="2428527at2759"/>
<accession>A0A4R0RH63</accession>
<sequence>MASCIAALAVRHTTLPEIKQHGVSAAVEAYSTNAVTILASIAYAPSIDNLHTLILLSWIEFKRNRSGAFCAYAEMAVQMAMDLGLSNDKFALTARNEHERRMLQATWTSISQLNTTSNTIIAIQHPHSLSSVVISRNVAIRFLAPERLLTGHS</sequence>
<proteinExistence type="predicted"/>
<dbReference type="STRING" id="92696.A0A4R0RH63"/>
<evidence type="ECO:0000313" key="1">
    <source>
        <dbReference type="EMBL" id="TCD66706.1"/>
    </source>
</evidence>
<name>A0A4R0RH63_9APHY</name>
<dbReference type="AlphaFoldDB" id="A0A4R0RH63"/>
<dbReference type="EMBL" id="RWJN01000124">
    <property type="protein sequence ID" value="TCD66706.1"/>
    <property type="molecule type" value="Genomic_DNA"/>
</dbReference>